<dbReference type="EMBL" id="KI301617">
    <property type="protein sequence ID" value="ERZ94950.1"/>
    <property type="molecule type" value="Genomic_DNA"/>
</dbReference>
<feature type="compositionally biased region" description="Polar residues" evidence="1">
    <location>
        <begin position="11"/>
        <end position="20"/>
    </location>
</feature>
<evidence type="ECO:0000256" key="1">
    <source>
        <dbReference type="SAM" id="MobiDB-lite"/>
    </source>
</evidence>
<reference evidence="2" key="1">
    <citation type="submission" date="2013-07" db="EMBL/GenBank/DDBJ databases">
        <title>The genome of an arbuscular mycorrhizal fungus provides insights into the evolution of the oldest plant symbiosis.</title>
        <authorList>
            <consortium name="DOE Joint Genome Institute"/>
            <person name="Tisserant E."/>
            <person name="Malbreil M."/>
            <person name="Kuo A."/>
            <person name="Kohler A."/>
            <person name="Symeonidi A."/>
            <person name="Balestrini R."/>
            <person name="Charron P."/>
            <person name="Duensing N."/>
            <person name="Frei-dit-Frey N."/>
            <person name="Gianinazzi-Pearson V."/>
            <person name="Gilbert B."/>
            <person name="Handa Y."/>
            <person name="Hijri M."/>
            <person name="Kaul R."/>
            <person name="Kawaguchi M."/>
            <person name="Krajinski F."/>
            <person name="Lammers P."/>
            <person name="Lapierre D."/>
            <person name="Masclaux F.G."/>
            <person name="Murat C."/>
            <person name="Morin E."/>
            <person name="Ndikumana S."/>
            <person name="Pagni M."/>
            <person name="Petitpierre D."/>
            <person name="Requena N."/>
            <person name="Rosikiewicz P."/>
            <person name="Riley R."/>
            <person name="Saito K."/>
            <person name="San Clemente H."/>
            <person name="Shapiro H."/>
            <person name="van Tuinen D."/>
            <person name="Becard G."/>
            <person name="Bonfante P."/>
            <person name="Paszkowski U."/>
            <person name="Shachar-Hill Y."/>
            <person name="Young J.P."/>
            <person name="Sanders I.R."/>
            <person name="Henrissat B."/>
            <person name="Rensing S.A."/>
            <person name="Grigoriev I.V."/>
            <person name="Corradi N."/>
            <person name="Roux C."/>
            <person name="Martin F."/>
        </authorList>
    </citation>
    <scope>NUCLEOTIDE SEQUENCE</scope>
    <source>
        <strain evidence="2">DAOM 197198</strain>
    </source>
</reference>
<dbReference type="HOGENOM" id="CLU_2677898_0_0_1"/>
<protein>
    <submittedName>
        <fullName evidence="2">Uncharacterized protein</fullName>
    </submittedName>
</protein>
<proteinExistence type="predicted"/>
<feature type="non-terminal residue" evidence="2">
    <location>
        <position position="1"/>
    </location>
</feature>
<evidence type="ECO:0000313" key="2">
    <source>
        <dbReference type="EMBL" id="ERZ94950.1"/>
    </source>
</evidence>
<accession>U9SUX6</accession>
<feature type="region of interest" description="Disordered" evidence="1">
    <location>
        <begin position="1"/>
        <end position="20"/>
    </location>
</feature>
<feature type="compositionally biased region" description="Basic and acidic residues" evidence="1">
    <location>
        <begin position="1"/>
        <end position="10"/>
    </location>
</feature>
<organism evidence="2">
    <name type="scientific">Rhizophagus irregularis (strain DAOM 181602 / DAOM 197198 / MUCL 43194)</name>
    <name type="common">Arbuscular mycorrhizal fungus</name>
    <name type="synonym">Glomus intraradices</name>
    <dbReference type="NCBI Taxonomy" id="747089"/>
    <lineage>
        <taxon>Eukaryota</taxon>
        <taxon>Fungi</taxon>
        <taxon>Fungi incertae sedis</taxon>
        <taxon>Mucoromycota</taxon>
        <taxon>Glomeromycotina</taxon>
        <taxon>Glomeromycetes</taxon>
        <taxon>Glomerales</taxon>
        <taxon>Glomeraceae</taxon>
        <taxon>Rhizophagus</taxon>
    </lineage>
</organism>
<sequence length="75" mass="8439">GQFFRFREEGSSASKETSFSNPFDVDFGQFLGGEISVFDAWSLDALGFSGWSEHVKLAFLFFGKSFSAWNFNGYV</sequence>
<dbReference type="AlphaFoldDB" id="U9SUX6"/>
<gene>
    <name evidence="2" type="ORF">GLOINDRAFT_14115</name>
</gene>
<name>U9SUX6_RHIID</name>